<keyword evidence="1" id="KW-0472">Membrane</keyword>
<accession>A0A2T0BFK3</accession>
<sequence>MDGIYIIITSVIFSILFRILFIGLNNSALKLFVPLQNITRNLKRKGICNTIISLSFILIALGIKIFFNLNIIEFGIILGLFFAFIDIIFEINFGSGRKDKNP</sequence>
<name>A0A2T0BFK3_9CLOT</name>
<keyword evidence="1" id="KW-0812">Transmembrane</keyword>
<feature type="transmembrane region" description="Helical" evidence="1">
    <location>
        <begin position="46"/>
        <end position="66"/>
    </location>
</feature>
<gene>
    <name evidence="2" type="ORF">CLVI_16260</name>
</gene>
<protein>
    <submittedName>
        <fullName evidence="2">Uncharacterized protein</fullName>
    </submittedName>
</protein>
<evidence type="ECO:0000313" key="3">
    <source>
        <dbReference type="Proteomes" id="UP000239471"/>
    </source>
</evidence>
<keyword evidence="3" id="KW-1185">Reference proteome</keyword>
<reference evidence="2 3" key="1">
    <citation type="submission" date="2018-03" db="EMBL/GenBank/DDBJ databases">
        <title>Genome sequence of Clostridium vincentii DSM 10228.</title>
        <authorList>
            <person name="Poehlein A."/>
            <person name="Daniel R."/>
        </authorList>
    </citation>
    <scope>NUCLEOTIDE SEQUENCE [LARGE SCALE GENOMIC DNA]</scope>
    <source>
        <strain evidence="2 3">DSM 10228</strain>
    </source>
</reference>
<evidence type="ECO:0000256" key="1">
    <source>
        <dbReference type="SAM" id="Phobius"/>
    </source>
</evidence>
<comment type="caution">
    <text evidence="2">The sequence shown here is derived from an EMBL/GenBank/DDBJ whole genome shotgun (WGS) entry which is preliminary data.</text>
</comment>
<dbReference type="EMBL" id="PVXQ01000014">
    <property type="protein sequence ID" value="PRR82659.1"/>
    <property type="molecule type" value="Genomic_DNA"/>
</dbReference>
<evidence type="ECO:0000313" key="2">
    <source>
        <dbReference type="EMBL" id="PRR82659.1"/>
    </source>
</evidence>
<dbReference type="Proteomes" id="UP000239471">
    <property type="component" value="Unassembled WGS sequence"/>
</dbReference>
<proteinExistence type="predicted"/>
<keyword evidence="1" id="KW-1133">Transmembrane helix</keyword>
<organism evidence="2 3">
    <name type="scientific">Clostridium vincentii</name>
    <dbReference type="NCBI Taxonomy" id="52704"/>
    <lineage>
        <taxon>Bacteria</taxon>
        <taxon>Bacillati</taxon>
        <taxon>Bacillota</taxon>
        <taxon>Clostridia</taxon>
        <taxon>Eubacteriales</taxon>
        <taxon>Clostridiaceae</taxon>
        <taxon>Clostridium</taxon>
    </lineage>
</organism>
<feature type="transmembrane region" description="Helical" evidence="1">
    <location>
        <begin position="72"/>
        <end position="93"/>
    </location>
</feature>
<dbReference type="AlphaFoldDB" id="A0A2T0BFK3"/>
<feature type="transmembrane region" description="Helical" evidence="1">
    <location>
        <begin position="6"/>
        <end position="25"/>
    </location>
</feature>